<evidence type="ECO:0000313" key="3">
    <source>
        <dbReference type="Proteomes" id="UP000320042"/>
    </source>
</evidence>
<dbReference type="Pfam" id="PF13585">
    <property type="entry name" value="CHU_C"/>
    <property type="match status" value="1"/>
</dbReference>
<evidence type="ECO:0000256" key="1">
    <source>
        <dbReference type="SAM" id="SignalP"/>
    </source>
</evidence>
<keyword evidence="3" id="KW-1185">Reference proteome</keyword>
<evidence type="ECO:0000313" key="2">
    <source>
        <dbReference type="EMBL" id="TWR30248.1"/>
    </source>
</evidence>
<name>A0A563UFW3_9SPHI</name>
<dbReference type="InterPro" id="IPR026341">
    <property type="entry name" value="T9SS_type_B"/>
</dbReference>
<reference evidence="2 3" key="1">
    <citation type="submission" date="2019-07" db="EMBL/GenBank/DDBJ databases">
        <authorList>
            <person name="Kim J."/>
        </authorList>
    </citation>
    <scope>NUCLEOTIDE SEQUENCE [LARGE SCALE GENOMIC DNA]</scope>
    <source>
        <strain evidence="3">dk17</strain>
    </source>
</reference>
<dbReference type="AlphaFoldDB" id="A0A563UFW3"/>
<protein>
    <submittedName>
        <fullName evidence="2">Gliding motility-associated C-terminal domain-containing protein</fullName>
    </submittedName>
</protein>
<dbReference type="NCBIfam" id="TIGR04131">
    <property type="entry name" value="Bac_Flav_CTERM"/>
    <property type="match status" value="1"/>
</dbReference>
<feature type="signal peptide" evidence="1">
    <location>
        <begin position="1"/>
        <end position="19"/>
    </location>
</feature>
<comment type="caution">
    <text evidence="2">The sequence shown here is derived from an EMBL/GenBank/DDBJ whole genome shotgun (WGS) entry which is preliminary data.</text>
</comment>
<gene>
    <name evidence="2" type="ORF">FPZ43_04705</name>
</gene>
<dbReference type="EMBL" id="VOEJ01000002">
    <property type="protein sequence ID" value="TWR30248.1"/>
    <property type="molecule type" value="Genomic_DNA"/>
</dbReference>
<organism evidence="2 3">
    <name type="scientific">Mucilaginibacter pallidiroseus</name>
    <dbReference type="NCBI Taxonomy" id="2599295"/>
    <lineage>
        <taxon>Bacteria</taxon>
        <taxon>Pseudomonadati</taxon>
        <taxon>Bacteroidota</taxon>
        <taxon>Sphingobacteriia</taxon>
        <taxon>Sphingobacteriales</taxon>
        <taxon>Sphingobacteriaceae</taxon>
        <taxon>Mucilaginibacter</taxon>
    </lineage>
</organism>
<proteinExistence type="predicted"/>
<dbReference type="OrthoDB" id="635358at2"/>
<keyword evidence="1" id="KW-0732">Signal</keyword>
<accession>A0A563UFW3</accession>
<sequence>MLYRLMLLFAFLVPLSALCQLLPQKPKAAVDSFSHADSLKWDGTGLIVDTSYLSIVNINSKKRLGSITGIKIIGKHHIRYSWRNTYNKEISTSRNLTNQPAGSYTLIVSAKVNSKLIEQKLGPFDISCTDGPVIDSTGYTVISPDCDGKGGSIRNIKVFGTGTIKYAWYSINLNTKEATYLTNTPNLPNARVGTYQLMVSDEICGPVYSKYISVLPYKEIAFNLSKVVVTLASCDAYPSVTGIASQNLRNFLFQWEYPFGTIIATTADLRDWSGGGRVYLRMKHKCNPNESYQYVFDLGPAITRNIPVFRYTIRNTCGAQNTGSVTIDAYPAYVTNFRWVDEAGKNMGFGNEIVNLPPGKYTLYVTDEMGCERLYDIFTIDETYPVTITNNAETITSDTCNSYTGSIKNIKIENGYPPYTYRWTDAGGKLVSDQLDLTNAVAGNYTLQVLDATSCEAAEKKYTIGNLNVYDDAPINTTTYICTSGEATFRVSRALPGRRYRLYDAENDVTPIDENANGEFKINVFNERDFYVSVIRGDCEGPRKKVAIRIGFILTDLTNTFTPNNDGINDFWLIRNVDKYTDALVQVYDRSGLQVFQSRGYAKPFDGIFRGKTLPSGTYYYVITLDRGCKVSGNVTILR</sequence>
<feature type="chain" id="PRO_5022125969" evidence="1">
    <location>
        <begin position="20"/>
        <end position="639"/>
    </location>
</feature>
<dbReference type="Proteomes" id="UP000320042">
    <property type="component" value="Unassembled WGS sequence"/>
</dbReference>